<dbReference type="GO" id="GO:0035267">
    <property type="term" value="C:NuA4 histone acetyltransferase complex"/>
    <property type="evidence" value="ECO:0007669"/>
    <property type="project" value="InterPro"/>
</dbReference>
<comment type="subcellular location">
    <subcellularLocation>
        <location evidence="1 6">Nucleus</location>
    </subcellularLocation>
</comment>
<organism evidence="9 10">
    <name type="scientific">Colocasia esculenta</name>
    <name type="common">Wild taro</name>
    <name type="synonym">Arum esculentum</name>
    <dbReference type="NCBI Taxonomy" id="4460"/>
    <lineage>
        <taxon>Eukaryota</taxon>
        <taxon>Viridiplantae</taxon>
        <taxon>Streptophyta</taxon>
        <taxon>Embryophyta</taxon>
        <taxon>Tracheophyta</taxon>
        <taxon>Spermatophyta</taxon>
        <taxon>Magnoliopsida</taxon>
        <taxon>Liliopsida</taxon>
        <taxon>Araceae</taxon>
        <taxon>Aroideae</taxon>
        <taxon>Colocasieae</taxon>
        <taxon>Colocasia</taxon>
    </lineage>
</organism>
<comment type="similarity">
    <text evidence="2 6">Belongs to the enhancer of polycomb family.</text>
</comment>
<dbReference type="GO" id="GO:0006357">
    <property type="term" value="P:regulation of transcription by RNA polymerase II"/>
    <property type="evidence" value="ECO:0007669"/>
    <property type="project" value="InterPro"/>
</dbReference>
<comment type="caution">
    <text evidence="9">The sequence shown here is derived from an EMBL/GenBank/DDBJ whole genome shotgun (WGS) entry which is preliminary data.</text>
</comment>
<sequence length="1263" mass="143537">MENSEDQHDGVDTSEKTKSLDSHGLHEGKSEVSIRIARTGCDEFCVSNQTGPTEKESVAPGQSGSRSRRSTRSRRGIIPNAFQSVIKRCRGDSSISRSVTDGPDSGTGKAHDLNGSSSISSSSHGTNSVSNAPENGLAFPQAKRRKSTLGRDAQEVSTLCDDIDIPRRPRYVPRQNNSSLDIKRAPDLSKSIGRGSSAAHSSKLSSDLDTPTQPVGVLVGKRKRINGECKENGPGGWNSVRHCKQDNDSLVQVVQRRDRRNSGKRQSTATEKEKHLPGKPIVFAGSGKFRSNCHDDDEESLEQNAARMLSSRFDPRFTGLPGDKSRISSKSLSESLSYVPLIQERSNGSESVTSTLDIAGRVLRPRKQSDKGYVKKRRHFYEVCSRGVDPYWVLKRRIRVFWPLDQSWYLGLVKDYDPVTKLHLVKYDDRDEEWTNLQNERFKLLLLPSEFSRKFDSNEMELEAKPRNEDGTTSAVDDKCMDGILESEPIISWLARSAHRVKASSLKILKEKRLSHVNCLLHKSSRKPSLFVLPERCEDEKDTKMALMKTRKHCDDKKFVFVYSRRRFRKNVKTVQNKLEESSFWNFPNSLKHSAFSADDSEARTQSDVTFGALYPRKRMLRLLLPFHWVSNLAWLFKDSWLHERSLRKMSWKRFVHYLDPEISGNSSIRLPYFRLNGQNRSCPFSLPFCTVPALFLFLHLKLLLEKNVDFLRSKIPATPILPDYLSEIYGKFTDECHSPVEDSSDQFSETTHENLGSTLNHAVVGSRWLHCSHSKLETDAISLSNDGNWVMSSNTPLSNELNLNRSSAAVHRKLGENVCDEMESQFHKCPFTKSWQDVGNTGSPLLEDISSTEESEGGCGSFLNADDVKIQTSAMEAKVSHKRVQNSEKSTSYLTWNTNDCTIHSPNTTAPRTICYRNSRQSSISPSVVHHSNLWPEDWYRFVNGYKKPRTQVSYALPFGGYDMGSKSRSHHRKERSHRRSRNDNAKNALVGSKSVDNDLDSLTCDANVLVTAGDRGWRAHGAHVSLESDDQKDWQIAVKLSGAIKYSHKPQQFLQPGITNRYTHAMMWKGGKDWTLEFTDRSQWSLFKEMYAECYNRNVRAASVKNIPIPGVRLIEECDDCAIEVPFIHNCAKYFRQKGTEIDMALNPSHVLYDMDSEDEEWISYLRNSADDSGRMLQEISEEMFEKTMDMFEKAAFTQHCNEFTDADLERFMTEVGPLEVIKAVHQHWHQKRQKRDIPLIRQFQVCLLCDLLSLFSSGAA</sequence>
<dbReference type="Gene3D" id="2.30.30.140">
    <property type="match status" value="1"/>
</dbReference>
<evidence type="ECO:0000256" key="7">
    <source>
        <dbReference type="SAM" id="MobiDB-lite"/>
    </source>
</evidence>
<evidence type="ECO:0000256" key="6">
    <source>
        <dbReference type="RuleBase" id="RU361124"/>
    </source>
</evidence>
<dbReference type="PANTHER" id="PTHR14898">
    <property type="entry name" value="ENHANCER OF POLYCOMB"/>
    <property type="match status" value="1"/>
</dbReference>
<evidence type="ECO:0000313" key="9">
    <source>
        <dbReference type="EMBL" id="MQM13703.1"/>
    </source>
</evidence>
<evidence type="ECO:0000313" key="10">
    <source>
        <dbReference type="Proteomes" id="UP000652761"/>
    </source>
</evidence>
<keyword evidence="10" id="KW-1185">Reference proteome</keyword>
<dbReference type="Pfam" id="PF10513">
    <property type="entry name" value="EPL1"/>
    <property type="match status" value="1"/>
</dbReference>
<dbReference type="InterPro" id="IPR019542">
    <property type="entry name" value="Enhancer_polycomb-like_N"/>
</dbReference>
<feature type="region of interest" description="Disordered" evidence="7">
    <location>
        <begin position="226"/>
        <end position="287"/>
    </location>
</feature>
<feature type="region of interest" description="Disordered" evidence="7">
    <location>
        <begin position="44"/>
        <end position="137"/>
    </location>
</feature>
<feature type="compositionally biased region" description="Low complexity" evidence="7">
    <location>
        <begin position="116"/>
        <end position="130"/>
    </location>
</feature>
<evidence type="ECO:0000256" key="2">
    <source>
        <dbReference type="ARBA" id="ARBA00008035"/>
    </source>
</evidence>
<proteinExistence type="inferred from homology"/>
<feature type="region of interest" description="Disordered" evidence="7">
    <location>
        <begin position="1"/>
        <end position="31"/>
    </location>
</feature>
<name>A0A843WQH3_COLES</name>
<dbReference type="GO" id="GO:0005634">
    <property type="term" value="C:nucleus"/>
    <property type="evidence" value="ECO:0007669"/>
    <property type="project" value="UniProtKB-SubCell"/>
</dbReference>
<keyword evidence="3 6" id="KW-0805">Transcription regulation</keyword>
<accession>A0A843WQH3</accession>
<evidence type="ECO:0000256" key="3">
    <source>
        <dbReference type="ARBA" id="ARBA00023015"/>
    </source>
</evidence>
<feature type="region of interest" description="Disordered" evidence="7">
    <location>
        <begin position="167"/>
        <end position="214"/>
    </location>
</feature>
<feature type="compositionally biased region" description="Low complexity" evidence="7">
    <location>
        <begin position="196"/>
        <end position="209"/>
    </location>
</feature>
<reference evidence="9" key="1">
    <citation type="submission" date="2017-07" db="EMBL/GenBank/DDBJ databases">
        <title>Taro Niue Genome Assembly and Annotation.</title>
        <authorList>
            <person name="Atibalentja N."/>
            <person name="Keating K."/>
            <person name="Fields C.J."/>
        </authorList>
    </citation>
    <scope>NUCLEOTIDE SEQUENCE</scope>
    <source>
        <strain evidence="9">Niue_2</strain>
        <tissue evidence="9">Leaf</tissue>
    </source>
</reference>
<feature type="domain" description="Enhancer of polycomb-like N-terminal" evidence="8">
    <location>
        <begin position="1066"/>
        <end position="1196"/>
    </location>
</feature>
<dbReference type="InterPro" id="IPR024943">
    <property type="entry name" value="Enhancer_polycomb"/>
</dbReference>
<protein>
    <recommendedName>
        <fullName evidence="6">Enhancer of polycomb-like protein</fullName>
    </recommendedName>
</protein>
<dbReference type="CDD" id="cd20404">
    <property type="entry name" value="Tudor_Agenet_AtEML-like"/>
    <property type="match status" value="1"/>
</dbReference>
<evidence type="ECO:0000256" key="5">
    <source>
        <dbReference type="ARBA" id="ARBA00023242"/>
    </source>
</evidence>
<keyword evidence="5 6" id="KW-0539">Nucleus</keyword>
<gene>
    <name evidence="9" type="ORF">Taro_046628</name>
</gene>
<evidence type="ECO:0000256" key="4">
    <source>
        <dbReference type="ARBA" id="ARBA00023163"/>
    </source>
</evidence>
<dbReference type="AlphaFoldDB" id="A0A843WQH3"/>
<evidence type="ECO:0000256" key="1">
    <source>
        <dbReference type="ARBA" id="ARBA00004123"/>
    </source>
</evidence>
<feature type="compositionally biased region" description="Basic residues" evidence="7">
    <location>
        <begin position="969"/>
        <end position="982"/>
    </location>
</feature>
<feature type="region of interest" description="Disordered" evidence="7">
    <location>
        <begin position="965"/>
        <end position="993"/>
    </location>
</feature>
<keyword evidence="4 6" id="KW-0804">Transcription</keyword>
<feature type="compositionally biased region" description="Basic residues" evidence="7">
    <location>
        <begin position="66"/>
        <end position="75"/>
    </location>
</feature>
<evidence type="ECO:0000259" key="8">
    <source>
        <dbReference type="Pfam" id="PF10513"/>
    </source>
</evidence>
<dbReference type="OrthoDB" id="435275at2759"/>
<dbReference type="Proteomes" id="UP000652761">
    <property type="component" value="Unassembled WGS sequence"/>
</dbReference>
<dbReference type="EMBL" id="NMUH01005792">
    <property type="protein sequence ID" value="MQM13703.1"/>
    <property type="molecule type" value="Genomic_DNA"/>
</dbReference>